<keyword evidence="3" id="KW-1185">Reference proteome</keyword>
<evidence type="ECO:0000256" key="1">
    <source>
        <dbReference type="SAM" id="Phobius"/>
    </source>
</evidence>
<dbReference type="KEGG" id="cad:Curi_c02330"/>
<feature type="transmembrane region" description="Helical" evidence="1">
    <location>
        <begin position="169"/>
        <end position="187"/>
    </location>
</feature>
<dbReference type="EMBL" id="CP003326">
    <property type="protein sequence ID" value="AFS77313.1"/>
    <property type="molecule type" value="Genomic_DNA"/>
</dbReference>
<dbReference type="RefSeq" id="WP_014966450.1">
    <property type="nucleotide sequence ID" value="NC_018664.1"/>
</dbReference>
<dbReference type="AlphaFoldDB" id="K0ATZ5"/>
<sequence>MDEMKFIDIVLVGVPEITIMLIIGLLLGYGKEFYKRLNFLIFRVVIANVLILCIIFFARSRLTNIQAIGISSLLAYIVTFRSLFRMNIRKSIIIGSLVMFIIFSTEIITFPILKYIAEGKYFEDRFNVTLITRIIQIIILICLHKFEISLTNNSVVSRGCYRLKANEKIIMILLIFNSTYTDLYLKINMNILDPKDLNLNMTIYFIENLLFIAVTVYILNRTKDYYKYEETLLKEGDELLLRLLDATDDSDTIKRYKRVCEAYLEKSIKEAESNE</sequence>
<organism evidence="2 3">
    <name type="scientific">Gottschalkia acidurici (strain ATCC 7906 / DSM 604 / BCRC 14475 / CIP 104303 / KCTC 5404 / NCIMB 10678 / 9a)</name>
    <name type="common">Clostridium acidurici</name>
    <dbReference type="NCBI Taxonomy" id="1128398"/>
    <lineage>
        <taxon>Bacteria</taxon>
        <taxon>Bacillati</taxon>
        <taxon>Bacillota</taxon>
        <taxon>Tissierellia</taxon>
        <taxon>Tissierellales</taxon>
        <taxon>Gottschalkiaceae</taxon>
        <taxon>Gottschalkia</taxon>
    </lineage>
</organism>
<reference evidence="2 3" key="1">
    <citation type="journal article" date="2012" name="PLoS ONE">
        <title>The purine-utilizing bacterium Clostridium acidurici 9a: a genome-guided metabolic reconsideration.</title>
        <authorList>
            <person name="Hartwich K."/>
            <person name="Poehlein A."/>
            <person name="Daniel R."/>
        </authorList>
    </citation>
    <scope>NUCLEOTIDE SEQUENCE [LARGE SCALE GENOMIC DNA]</scope>
    <source>
        <strain evidence="3">ATCC 7906 / DSM 604 / BCRC 14475 / CIP 104303 / KCTC 5404 / NCIMB 10678 / 9a</strain>
    </source>
</reference>
<feature type="transmembrane region" description="Helical" evidence="1">
    <location>
        <begin position="6"/>
        <end position="28"/>
    </location>
</feature>
<protein>
    <submittedName>
        <fullName evidence="2">Uncharacterized protein</fullName>
    </submittedName>
</protein>
<keyword evidence="1" id="KW-0472">Membrane</keyword>
<accession>K0ATZ5</accession>
<feature type="transmembrane region" description="Helical" evidence="1">
    <location>
        <begin position="128"/>
        <end position="148"/>
    </location>
</feature>
<keyword evidence="1" id="KW-1133">Transmembrane helix</keyword>
<evidence type="ECO:0000313" key="3">
    <source>
        <dbReference type="Proteomes" id="UP000006094"/>
    </source>
</evidence>
<gene>
    <name evidence="2" type="ordered locus">Curi_c02330</name>
</gene>
<keyword evidence="1" id="KW-0812">Transmembrane</keyword>
<evidence type="ECO:0000313" key="2">
    <source>
        <dbReference type="EMBL" id="AFS77313.1"/>
    </source>
</evidence>
<feature type="transmembrane region" description="Helical" evidence="1">
    <location>
        <begin position="40"/>
        <end position="59"/>
    </location>
</feature>
<feature type="transmembrane region" description="Helical" evidence="1">
    <location>
        <begin position="91"/>
        <end position="116"/>
    </location>
</feature>
<dbReference type="HOGENOM" id="CLU_1010825_0_0_9"/>
<proteinExistence type="predicted"/>
<feature type="transmembrane region" description="Helical" evidence="1">
    <location>
        <begin position="65"/>
        <end position="84"/>
    </location>
</feature>
<dbReference type="Proteomes" id="UP000006094">
    <property type="component" value="Chromosome"/>
</dbReference>
<name>K0ATZ5_GOTA9</name>
<feature type="transmembrane region" description="Helical" evidence="1">
    <location>
        <begin position="199"/>
        <end position="219"/>
    </location>
</feature>